<feature type="domain" description="Nuclease associated modular" evidence="2">
    <location>
        <begin position="148"/>
        <end position="164"/>
    </location>
</feature>
<feature type="region of interest" description="Disordered" evidence="1">
    <location>
        <begin position="126"/>
        <end position="158"/>
    </location>
</feature>
<dbReference type="EMBL" id="LR796860">
    <property type="protein sequence ID" value="CAB4170766.1"/>
    <property type="molecule type" value="Genomic_DNA"/>
</dbReference>
<organism evidence="5">
    <name type="scientific">uncultured Caudovirales phage</name>
    <dbReference type="NCBI Taxonomy" id="2100421"/>
    <lineage>
        <taxon>Viruses</taxon>
        <taxon>Duplodnaviria</taxon>
        <taxon>Heunggongvirae</taxon>
        <taxon>Uroviricota</taxon>
        <taxon>Caudoviricetes</taxon>
        <taxon>Peduoviridae</taxon>
        <taxon>Maltschvirus</taxon>
        <taxon>Maltschvirus maltsch</taxon>
    </lineage>
</organism>
<dbReference type="EMBL" id="LR796945">
    <property type="protein sequence ID" value="CAB4177180.1"/>
    <property type="molecule type" value="Genomic_DNA"/>
</dbReference>
<evidence type="ECO:0000313" key="7">
    <source>
        <dbReference type="EMBL" id="CAB4211242.1"/>
    </source>
</evidence>
<sequence>MEKEGFIYIWFDRKRKMYYVGCHWGTLDDGYICSSNRMRNAYYRRPSDFKRRILKRNIMREDLLSEEFRYFEMMKDDELGEKYYNLNKHHFVHWFIAETSNLSVRQKLSEASKKLHQDPVYREKFLEGRKKMPPQTSEQIAKRAKSNTGKKRSEETKQKIADAHRGKIMGPLSKETKQKISEKLKGTNNPFYGKTHDPELKKRMNEKTSQTMKGRKPANIDMFKGSIWWNNGTINKRSMVCPADGWLRGRVAK</sequence>
<dbReference type="EMBL" id="LR797369">
    <property type="protein sequence ID" value="CAB4211242.1"/>
    <property type="molecule type" value="Genomic_DNA"/>
</dbReference>
<evidence type="ECO:0000313" key="3">
    <source>
        <dbReference type="EMBL" id="CAB4170766.1"/>
    </source>
</evidence>
<proteinExistence type="predicted"/>
<gene>
    <name evidence="5" type="ORF">UFOVP1065_29</name>
    <name evidence="6" type="ORF">UFOVP1198_231</name>
    <name evidence="7" type="ORF">UFOVP1418_223</name>
    <name evidence="9" type="ORF">UFOVP1524_160</name>
    <name evidence="8" type="ORF">UFOVP1651_160</name>
    <name evidence="3" type="ORF">UFOVP908_138</name>
    <name evidence="4" type="ORF">UFOVP990_231</name>
</gene>
<dbReference type="EMBL" id="LR797021">
    <property type="protein sequence ID" value="CAB4181415.1"/>
    <property type="molecule type" value="Genomic_DNA"/>
</dbReference>
<dbReference type="SUPFAM" id="SSF64496">
    <property type="entry name" value="DNA-binding domain of intron-encoded endonucleases"/>
    <property type="match status" value="1"/>
</dbReference>
<dbReference type="EMBL" id="LR797157">
    <property type="protein sequence ID" value="CAB4190891.1"/>
    <property type="molecule type" value="Genomic_DNA"/>
</dbReference>
<dbReference type="SMART" id="SM00496">
    <property type="entry name" value="IENR2"/>
    <property type="match status" value="3"/>
</dbReference>
<feature type="domain" description="Nuclease associated modular" evidence="2">
    <location>
        <begin position="192"/>
        <end position="208"/>
    </location>
</feature>
<feature type="domain" description="Nuclease associated modular" evidence="2">
    <location>
        <begin position="168"/>
        <end position="184"/>
    </location>
</feature>
<evidence type="ECO:0000313" key="5">
    <source>
        <dbReference type="EMBL" id="CAB4181415.1"/>
    </source>
</evidence>
<evidence type="ECO:0000259" key="2">
    <source>
        <dbReference type="SMART" id="SM00496"/>
    </source>
</evidence>
<dbReference type="GO" id="GO:0003677">
    <property type="term" value="F:DNA binding"/>
    <property type="evidence" value="ECO:0007669"/>
    <property type="project" value="InterPro"/>
</dbReference>
<dbReference type="InterPro" id="IPR003611">
    <property type="entry name" value="NUMOD3"/>
</dbReference>
<protein>
    <submittedName>
        <fullName evidence="5">Nuclease associated modular domain 3</fullName>
    </submittedName>
</protein>
<dbReference type="EMBL" id="LR798378">
    <property type="protein sequence ID" value="CAB5227782.1"/>
    <property type="molecule type" value="Genomic_DNA"/>
</dbReference>
<evidence type="ECO:0000313" key="6">
    <source>
        <dbReference type="EMBL" id="CAB4190891.1"/>
    </source>
</evidence>
<name>A0A6J5QK96_9CAUD</name>
<dbReference type="EMBL" id="LR797518">
    <property type="protein sequence ID" value="CAB4222790.1"/>
    <property type="molecule type" value="Genomic_DNA"/>
</dbReference>
<dbReference type="Pfam" id="PF07460">
    <property type="entry name" value="NUMOD3"/>
    <property type="match status" value="2"/>
</dbReference>
<evidence type="ECO:0000313" key="8">
    <source>
        <dbReference type="EMBL" id="CAB4222790.1"/>
    </source>
</evidence>
<accession>A0A6J5QK96</accession>
<reference evidence="5" key="1">
    <citation type="submission" date="2020-05" db="EMBL/GenBank/DDBJ databases">
        <authorList>
            <person name="Chiriac C."/>
            <person name="Salcher M."/>
            <person name="Ghai R."/>
            <person name="Kavagutti S V."/>
        </authorList>
    </citation>
    <scope>NUCLEOTIDE SEQUENCE</scope>
</reference>
<evidence type="ECO:0000256" key="1">
    <source>
        <dbReference type="SAM" id="MobiDB-lite"/>
    </source>
</evidence>
<evidence type="ECO:0000313" key="4">
    <source>
        <dbReference type="EMBL" id="CAB4177180.1"/>
    </source>
</evidence>
<evidence type="ECO:0000313" key="9">
    <source>
        <dbReference type="EMBL" id="CAB5227782.1"/>
    </source>
</evidence>